<accession>A0A9W3DTG0</accession>
<proteinExistence type="predicted"/>
<evidence type="ECO:0000313" key="2">
    <source>
        <dbReference type="Proteomes" id="UP000504610"/>
    </source>
</evidence>
<dbReference type="RefSeq" id="XP_056867152.1">
    <property type="nucleotide sequence ID" value="XM_057011172.1"/>
</dbReference>
<dbReference type="KEGG" id="rsz:130512807"/>
<reference evidence="2" key="1">
    <citation type="journal article" date="2019" name="Database">
        <title>The radish genome database (RadishGD): an integrated information resource for radish genomics.</title>
        <authorList>
            <person name="Yu H.J."/>
            <person name="Baek S."/>
            <person name="Lee Y.J."/>
            <person name="Cho A."/>
            <person name="Mun J.H."/>
        </authorList>
    </citation>
    <scope>NUCLEOTIDE SEQUENCE [LARGE SCALE GENOMIC DNA]</scope>
    <source>
        <strain evidence="2">cv. WK10039</strain>
    </source>
</reference>
<evidence type="ECO:0000256" key="1">
    <source>
        <dbReference type="SAM" id="Phobius"/>
    </source>
</evidence>
<keyword evidence="1" id="KW-1133">Transmembrane helix</keyword>
<dbReference type="GeneID" id="130512807"/>
<keyword evidence="1" id="KW-0472">Membrane</keyword>
<protein>
    <submittedName>
        <fullName evidence="3">Uncharacterized protein LOC130512807</fullName>
    </submittedName>
</protein>
<organism evidence="2 3">
    <name type="scientific">Raphanus sativus</name>
    <name type="common">Radish</name>
    <name type="synonym">Raphanus raphanistrum var. sativus</name>
    <dbReference type="NCBI Taxonomy" id="3726"/>
    <lineage>
        <taxon>Eukaryota</taxon>
        <taxon>Viridiplantae</taxon>
        <taxon>Streptophyta</taxon>
        <taxon>Embryophyta</taxon>
        <taxon>Tracheophyta</taxon>
        <taxon>Spermatophyta</taxon>
        <taxon>Magnoliopsida</taxon>
        <taxon>eudicotyledons</taxon>
        <taxon>Gunneridae</taxon>
        <taxon>Pentapetalae</taxon>
        <taxon>rosids</taxon>
        <taxon>malvids</taxon>
        <taxon>Brassicales</taxon>
        <taxon>Brassicaceae</taxon>
        <taxon>Brassiceae</taxon>
        <taxon>Raphanus</taxon>
    </lineage>
</organism>
<reference evidence="3" key="2">
    <citation type="submission" date="2025-08" db="UniProtKB">
        <authorList>
            <consortium name="RefSeq"/>
        </authorList>
    </citation>
    <scope>IDENTIFICATION</scope>
    <source>
        <tissue evidence="3">Leaf</tissue>
    </source>
</reference>
<dbReference type="Proteomes" id="UP000504610">
    <property type="component" value="Chromosome 5"/>
</dbReference>
<keyword evidence="2" id="KW-1185">Reference proteome</keyword>
<sequence length="166" mass="19334">MTKKTPDLVELRCKRCGMVAWWCVGNRTCFNISEKFQVALSRSRKESFSRPSNRCIVRLVFCSRVPRWLRLVEAYYNEVKGIKLSDEGLFEEGAWPQLLFFSGWFLMFFLLVLARYRKQEIQVILVMFRCYGNCIASSLVKSSGCSKRRRINIVIPCRGLSLALVI</sequence>
<feature type="transmembrane region" description="Helical" evidence="1">
    <location>
        <begin position="94"/>
        <end position="114"/>
    </location>
</feature>
<keyword evidence="1" id="KW-0812">Transmembrane</keyword>
<name>A0A9W3DTG0_RAPSA</name>
<dbReference type="AlphaFoldDB" id="A0A9W3DTG0"/>
<evidence type="ECO:0000313" key="3">
    <source>
        <dbReference type="RefSeq" id="XP_056867152.1"/>
    </source>
</evidence>
<gene>
    <name evidence="3" type="primary">LOC130512807</name>
</gene>